<keyword evidence="1" id="KW-1185">Reference proteome</keyword>
<name>A0A0K0CWU5_ANGCA</name>
<reference evidence="1" key="1">
    <citation type="submission" date="2012-09" db="EMBL/GenBank/DDBJ databases">
        <authorList>
            <person name="Martin A.A."/>
        </authorList>
    </citation>
    <scope>NUCLEOTIDE SEQUENCE</scope>
</reference>
<evidence type="ECO:0000313" key="2">
    <source>
        <dbReference type="WBParaSite" id="ACAC_0000196401-mRNA-1"/>
    </source>
</evidence>
<dbReference type="AlphaFoldDB" id="A0A0K0CWU5"/>
<proteinExistence type="predicted"/>
<accession>A0A0K0CWU5</accession>
<evidence type="ECO:0000313" key="1">
    <source>
        <dbReference type="Proteomes" id="UP000035642"/>
    </source>
</evidence>
<organism evidence="1 2">
    <name type="scientific">Angiostrongylus cantonensis</name>
    <name type="common">Rat lungworm</name>
    <dbReference type="NCBI Taxonomy" id="6313"/>
    <lineage>
        <taxon>Eukaryota</taxon>
        <taxon>Metazoa</taxon>
        <taxon>Ecdysozoa</taxon>
        <taxon>Nematoda</taxon>
        <taxon>Chromadorea</taxon>
        <taxon>Rhabditida</taxon>
        <taxon>Rhabditina</taxon>
        <taxon>Rhabditomorpha</taxon>
        <taxon>Strongyloidea</taxon>
        <taxon>Metastrongylidae</taxon>
        <taxon>Angiostrongylus</taxon>
    </lineage>
</organism>
<reference evidence="2" key="2">
    <citation type="submission" date="2017-02" db="UniProtKB">
        <authorList>
            <consortium name="WormBaseParasite"/>
        </authorList>
    </citation>
    <scope>IDENTIFICATION</scope>
</reference>
<dbReference type="Proteomes" id="UP000035642">
    <property type="component" value="Unassembled WGS sequence"/>
</dbReference>
<sequence>MAERIKAPISLRFNSVRLNDLSDDYGFGDDLDMSVVGDDVVVEEALEANNLQVRLLFPVVTITLPIYLTAPSTSSYGILLEGSSDTE</sequence>
<dbReference type="WBParaSite" id="ACAC_0000196401-mRNA-1">
    <property type="protein sequence ID" value="ACAC_0000196401-mRNA-1"/>
    <property type="gene ID" value="ACAC_0000196401"/>
</dbReference>
<protein>
    <submittedName>
        <fullName evidence="2">Uncharacterized protein</fullName>
    </submittedName>
</protein>